<dbReference type="Proteomes" id="UP000585050">
    <property type="component" value="Unassembled WGS sequence"/>
</dbReference>
<dbReference type="PANTHER" id="PTHR40053:SF1">
    <property type="entry name" value="SPORULATION-CONTROL PROTEIN SPO0M"/>
    <property type="match status" value="1"/>
</dbReference>
<comment type="caution">
    <text evidence="1">The sequence shown here is derived from an EMBL/GenBank/DDBJ whole genome shotgun (WGS) entry which is preliminary data.</text>
</comment>
<name>A0A7X8SNZ1_9BACT</name>
<dbReference type="RefSeq" id="WP_168884424.1">
    <property type="nucleotide sequence ID" value="NZ_JABAIL010000007.1"/>
</dbReference>
<keyword evidence="2" id="KW-1185">Reference proteome</keyword>
<evidence type="ECO:0000313" key="1">
    <source>
        <dbReference type="EMBL" id="NLR93716.1"/>
    </source>
</evidence>
<dbReference type="InterPro" id="IPR014752">
    <property type="entry name" value="Arrestin-like_C"/>
</dbReference>
<dbReference type="Gene3D" id="2.60.40.640">
    <property type="match status" value="1"/>
</dbReference>
<organism evidence="1 2">
    <name type="scientific">Flammeovirga agarivorans</name>
    <dbReference type="NCBI Taxonomy" id="2726742"/>
    <lineage>
        <taxon>Bacteria</taxon>
        <taxon>Pseudomonadati</taxon>
        <taxon>Bacteroidota</taxon>
        <taxon>Cytophagia</taxon>
        <taxon>Cytophagales</taxon>
        <taxon>Flammeovirgaceae</taxon>
        <taxon>Flammeovirga</taxon>
    </lineage>
</organism>
<sequence>MSFFKKALASVGIGSLKVDTIFDKEQVHAGEQITGKVYLKSGNVDQNINKIEIRLYAHVYIKDEDTENNRAHQEIELWRYAIADSFTIKKEVDEVFEFDLKLPNDVPVSFGDSKVYMKTLVDIDNAIDKSDRDDLLIAPHPLQEQCMHAFEELGLYLAETECERAGYGIPTELPVVQELEFKPNGGHFRGKIDELEVMFIAAEDKLYVLLEIDKRGNWLQEMAGYDERNFKLVLHMSKHYSQQKLVEMFYQIITENI</sequence>
<dbReference type="AlphaFoldDB" id="A0A7X8SNZ1"/>
<dbReference type="Pfam" id="PF07070">
    <property type="entry name" value="Spo0M"/>
    <property type="match status" value="1"/>
</dbReference>
<proteinExistence type="predicted"/>
<evidence type="ECO:0000313" key="2">
    <source>
        <dbReference type="Proteomes" id="UP000585050"/>
    </source>
</evidence>
<accession>A0A7X8SNZ1</accession>
<dbReference type="InterPro" id="IPR009776">
    <property type="entry name" value="Spore_0_M"/>
</dbReference>
<dbReference type="EMBL" id="JABAIL010000007">
    <property type="protein sequence ID" value="NLR93716.1"/>
    <property type="molecule type" value="Genomic_DNA"/>
</dbReference>
<protein>
    <submittedName>
        <fullName evidence="1">Sporulation protein</fullName>
    </submittedName>
</protein>
<gene>
    <name evidence="1" type="ORF">HGP29_21125</name>
</gene>
<dbReference type="PANTHER" id="PTHR40053">
    <property type="entry name" value="SPORULATION-CONTROL PROTEIN SPO0M"/>
    <property type="match status" value="1"/>
</dbReference>
<reference evidence="1 2" key="1">
    <citation type="submission" date="2020-04" db="EMBL/GenBank/DDBJ databases">
        <title>Flammeovirga sp. SR4, a novel species isolated from seawater.</title>
        <authorList>
            <person name="Wang X."/>
        </authorList>
    </citation>
    <scope>NUCLEOTIDE SEQUENCE [LARGE SCALE GENOMIC DNA]</scope>
    <source>
        <strain evidence="1 2">SR4</strain>
    </source>
</reference>